<sequence>MWFQLILVVALVLIGAYLLLSKPGPRHLAVRRVIMLLVLLAGVTVIIWPGLLTQLAGLVGVGRGVDLLFYLALVAGLLYVVNEYKRSVMLARANTHLARELVLTEARLTDRISALEARLDERAP</sequence>
<evidence type="ECO:0000256" key="1">
    <source>
        <dbReference type="SAM" id="Phobius"/>
    </source>
</evidence>
<keyword evidence="1" id="KW-0472">Membrane</keyword>
<dbReference type="AlphaFoldDB" id="A0A0U5BR43"/>
<keyword evidence="1" id="KW-0812">Transmembrane</keyword>
<dbReference type="KEGG" id="malk:MalAC0309_2274"/>
<gene>
    <name evidence="2" type="ORF">MalAC0309_2274</name>
</gene>
<feature type="transmembrane region" description="Helical" evidence="1">
    <location>
        <begin position="6"/>
        <end position="21"/>
    </location>
</feature>
<organism evidence="2 3">
    <name type="scientific">Microcella alkaliphila</name>
    <dbReference type="NCBI Taxonomy" id="279828"/>
    <lineage>
        <taxon>Bacteria</taxon>
        <taxon>Bacillati</taxon>
        <taxon>Actinomycetota</taxon>
        <taxon>Actinomycetes</taxon>
        <taxon>Micrococcales</taxon>
        <taxon>Microbacteriaceae</taxon>
        <taxon>Microcella</taxon>
    </lineage>
</organism>
<dbReference type="EMBL" id="AP017315">
    <property type="protein sequence ID" value="BAU33116.1"/>
    <property type="molecule type" value="Genomic_DNA"/>
</dbReference>
<evidence type="ECO:0008006" key="4">
    <source>
        <dbReference type="Google" id="ProtNLM"/>
    </source>
</evidence>
<reference evidence="2 3" key="2">
    <citation type="submission" date="2016-01" db="EMBL/GenBank/DDBJ databases">
        <title>Microcella alkaliphila JAM AC0309 whole genome shotgun sequence.</title>
        <authorList>
            <person name="Kurata A."/>
            <person name="Hirose Y."/>
            <person name="Kishimoto N."/>
            <person name="Kobayashi T."/>
        </authorList>
    </citation>
    <scope>NUCLEOTIDE SEQUENCE [LARGE SCALE GENOMIC DNA]</scope>
    <source>
        <strain evidence="2 3">JAM AC0309</strain>
    </source>
</reference>
<proteinExistence type="predicted"/>
<feature type="transmembrane region" description="Helical" evidence="1">
    <location>
        <begin position="64"/>
        <end position="82"/>
    </location>
</feature>
<keyword evidence="1" id="KW-1133">Transmembrane helix</keyword>
<evidence type="ECO:0000313" key="2">
    <source>
        <dbReference type="EMBL" id="BAU33116.1"/>
    </source>
</evidence>
<dbReference type="Proteomes" id="UP000218965">
    <property type="component" value="Chromosome"/>
</dbReference>
<dbReference type="InterPro" id="IPR019277">
    <property type="entry name" value="DUF2304"/>
</dbReference>
<dbReference type="Pfam" id="PF10066">
    <property type="entry name" value="DUF2304"/>
    <property type="match status" value="1"/>
</dbReference>
<name>A0A0U5BR43_9MICO</name>
<protein>
    <recommendedName>
        <fullName evidence="4">DUF2304 domain-containing protein</fullName>
    </recommendedName>
</protein>
<accession>A0A0U5BR43</accession>
<evidence type="ECO:0000313" key="3">
    <source>
        <dbReference type="Proteomes" id="UP000218965"/>
    </source>
</evidence>
<dbReference type="RefSeq" id="WP_096422752.1">
    <property type="nucleotide sequence ID" value="NZ_AP017315.1"/>
</dbReference>
<reference evidence="3" key="1">
    <citation type="submission" date="2015-12" db="EMBL/GenBank/DDBJ databases">
        <authorList>
            <person name="Shamseldin A."/>
            <person name="Moawad H."/>
            <person name="Abd El-Rahim W.M."/>
            <person name="Sadowsky M.J."/>
        </authorList>
    </citation>
    <scope>NUCLEOTIDE SEQUENCE [LARGE SCALE GENOMIC DNA]</scope>
    <source>
        <strain evidence="3">JAM AC0309</strain>
    </source>
</reference>
<feature type="transmembrane region" description="Helical" evidence="1">
    <location>
        <begin position="33"/>
        <end position="52"/>
    </location>
</feature>
<dbReference type="OrthoDB" id="8904808at2"/>